<accession>A0A9P8RQ56</accession>
<gene>
    <name evidence="2" type="ORF">GP486_004144</name>
</gene>
<evidence type="ECO:0000256" key="1">
    <source>
        <dbReference type="SAM" id="MobiDB-lite"/>
    </source>
</evidence>
<organism evidence="2 3">
    <name type="scientific">Trichoglossum hirsutum</name>
    <dbReference type="NCBI Taxonomy" id="265104"/>
    <lineage>
        <taxon>Eukaryota</taxon>
        <taxon>Fungi</taxon>
        <taxon>Dikarya</taxon>
        <taxon>Ascomycota</taxon>
        <taxon>Pezizomycotina</taxon>
        <taxon>Geoglossomycetes</taxon>
        <taxon>Geoglossales</taxon>
        <taxon>Geoglossaceae</taxon>
        <taxon>Trichoglossum</taxon>
    </lineage>
</organism>
<sequence length="156" mass="17479">MLSLLYPLFASLPDEITQSLIPSLTLLFNSWASSGSLERPAHSSTSPSSTAQLKNLAGGSFGQAPFYRSGEKRRLPDGSESPGDGNEGEGNRKRLNLDSNYQGGLVRRWACPFYQRSPHRYCVQTEYGDFRKCAKSPGFREVHRVKYVWVVSDLRM</sequence>
<dbReference type="Proteomes" id="UP000750711">
    <property type="component" value="Unassembled WGS sequence"/>
</dbReference>
<dbReference type="EMBL" id="JAGHQM010000623">
    <property type="protein sequence ID" value="KAH0559336.1"/>
    <property type="molecule type" value="Genomic_DNA"/>
</dbReference>
<name>A0A9P8RQ56_9PEZI</name>
<keyword evidence="3" id="KW-1185">Reference proteome</keyword>
<feature type="region of interest" description="Disordered" evidence="1">
    <location>
        <begin position="38"/>
        <end position="97"/>
    </location>
</feature>
<reference evidence="2" key="1">
    <citation type="submission" date="2021-03" db="EMBL/GenBank/DDBJ databases">
        <title>Comparative genomics and phylogenomic investigation of the class Geoglossomycetes provide insights into ecological specialization and systematics.</title>
        <authorList>
            <person name="Melie T."/>
            <person name="Pirro S."/>
            <person name="Miller A.N."/>
            <person name="Quandt A."/>
        </authorList>
    </citation>
    <scope>NUCLEOTIDE SEQUENCE</scope>
    <source>
        <strain evidence="2">CAQ_001_2017</strain>
    </source>
</reference>
<feature type="compositionally biased region" description="Low complexity" evidence="1">
    <location>
        <begin position="42"/>
        <end position="51"/>
    </location>
</feature>
<comment type="caution">
    <text evidence="2">The sequence shown here is derived from an EMBL/GenBank/DDBJ whole genome shotgun (WGS) entry which is preliminary data.</text>
</comment>
<proteinExistence type="predicted"/>
<evidence type="ECO:0000313" key="3">
    <source>
        <dbReference type="Proteomes" id="UP000750711"/>
    </source>
</evidence>
<evidence type="ECO:0000313" key="2">
    <source>
        <dbReference type="EMBL" id="KAH0559336.1"/>
    </source>
</evidence>
<protein>
    <submittedName>
        <fullName evidence="2">Uncharacterized protein</fullName>
    </submittedName>
</protein>
<dbReference type="AlphaFoldDB" id="A0A9P8RQ56"/>